<keyword evidence="3" id="KW-1185">Reference proteome</keyword>
<feature type="transmembrane region" description="Helical" evidence="1">
    <location>
        <begin position="446"/>
        <end position="465"/>
    </location>
</feature>
<dbReference type="AlphaFoldDB" id="A0A1H6E0T7"/>
<evidence type="ECO:0000313" key="3">
    <source>
        <dbReference type="Proteomes" id="UP000236732"/>
    </source>
</evidence>
<feature type="transmembrane region" description="Helical" evidence="1">
    <location>
        <begin position="373"/>
        <end position="394"/>
    </location>
</feature>
<gene>
    <name evidence="2" type="ORF">SAMN05444920_107173</name>
</gene>
<dbReference type="EMBL" id="FNVT01000007">
    <property type="protein sequence ID" value="SEG90979.1"/>
    <property type="molecule type" value="Genomic_DNA"/>
</dbReference>
<keyword evidence="1" id="KW-0472">Membrane</keyword>
<dbReference type="OrthoDB" id="3497488at2"/>
<keyword evidence="1" id="KW-0812">Transmembrane</keyword>
<organism evidence="2 3">
    <name type="scientific">Nonomuraea solani</name>
    <dbReference type="NCBI Taxonomy" id="1144553"/>
    <lineage>
        <taxon>Bacteria</taxon>
        <taxon>Bacillati</taxon>
        <taxon>Actinomycetota</taxon>
        <taxon>Actinomycetes</taxon>
        <taxon>Streptosporangiales</taxon>
        <taxon>Streptosporangiaceae</taxon>
        <taxon>Nonomuraea</taxon>
    </lineage>
</organism>
<feature type="transmembrane region" description="Helical" evidence="1">
    <location>
        <begin position="279"/>
        <end position="297"/>
    </location>
</feature>
<sequence length="840" mass="88388">MAKTTRTFLLAAAGTALGLSCLCALPPVGGFLLGRALAAALVFPGLGQGRFAGTAVALAGFSVAMTGGAYLVFRWSGFGPSRVGVLVCWALTGGPAGMIALLAWARLQGLPFAGYARYAAAWGMATALLSCLLALAATRTTPAPGRERKRTFHPRAWVLPCLVAGWSIVWSLFLREHDLLAWLPLSLGYFDQVAVVLAAIAATSLEGALRRRLPVEGRPGRAFVLAWIALSVAPIVYAAVVAIDRGMREPLMAAPWNPAWVTEYLNDAGAALVAAPAQVAVPPLLLALAGTALQWALPWKAPTPGVPDPVRPDRRWSLLVAGAAIVLTYFCLAATSRFPVLTGREYDEETPVMLRALALLAPPDPALGRTAVVWSWAVAAVFGVAAAALVYVAVRGQLVRVFPATSYLVLTGAVALAAALAWNAGSVIGHLLAGERPLGISPATEAATFTAFVAPVFAAVLFIVHSQVGVSRFARLVELEGEQTWEKLTERYRAWKESVREHVPGGRERGLLAARAAGGALVVAVVAGTLRAFGVWSDAEVAGVFLAAPAVSFALPWPDNLTGLLYLALLAALVYAGLRKVNLRERGRSVRPAVWGFSVVAGGLAGVAGGLPGVVGLQMGLVAGALTVAVRWPASRKVLLAGGVVLVLVSAAPLLRPAPGPVVIGEGVWRGAQRRLTIDVTYPRVRGGEAVRINAALAAPLRAYVENALREHREQPGVVTGTFVVVRNDPEIVSVRYVMTGEAGAAVTYDRRAARVLTVRDVFAPAAFSPAGRRRLADALRPLVPEGQDPRTVTVDSDRLLVNLVTGGVEFTFGRDYFCVPCEPFTVRVPSGRLTGLLLR</sequence>
<feature type="transmembrane region" description="Helical" evidence="1">
    <location>
        <begin position="156"/>
        <end position="173"/>
    </location>
</feature>
<evidence type="ECO:0000256" key="1">
    <source>
        <dbReference type="SAM" id="Phobius"/>
    </source>
</evidence>
<feature type="transmembrane region" description="Helical" evidence="1">
    <location>
        <begin position="516"/>
        <end position="536"/>
    </location>
</feature>
<proteinExistence type="predicted"/>
<feature type="transmembrane region" description="Helical" evidence="1">
    <location>
        <begin position="590"/>
        <end position="608"/>
    </location>
</feature>
<accession>A0A1H6E0T7</accession>
<feature type="transmembrane region" description="Helical" evidence="1">
    <location>
        <begin position="561"/>
        <end position="578"/>
    </location>
</feature>
<feature type="transmembrane region" description="Helical" evidence="1">
    <location>
        <begin position="406"/>
        <end position="426"/>
    </location>
</feature>
<keyword evidence="1" id="KW-1133">Transmembrane helix</keyword>
<feature type="transmembrane region" description="Helical" evidence="1">
    <location>
        <begin position="179"/>
        <end position="201"/>
    </location>
</feature>
<protein>
    <submittedName>
        <fullName evidence="2">Uncharacterized protein</fullName>
    </submittedName>
</protein>
<dbReference type="Proteomes" id="UP000236732">
    <property type="component" value="Unassembled WGS sequence"/>
</dbReference>
<reference evidence="2 3" key="1">
    <citation type="submission" date="2016-10" db="EMBL/GenBank/DDBJ databases">
        <authorList>
            <person name="de Groot N.N."/>
        </authorList>
    </citation>
    <scope>NUCLEOTIDE SEQUENCE [LARGE SCALE GENOMIC DNA]</scope>
    <source>
        <strain evidence="2 3">CGMCC 4.7037</strain>
    </source>
</reference>
<evidence type="ECO:0000313" key="2">
    <source>
        <dbReference type="EMBL" id="SEG90979.1"/>
    </source>
</evidence>
<dbReference type="RefSeq" id="WP_103958553.1">
    <property type="nucleotide sequence ID" value="NZ_FNVT01000007.1"/>
</dbReference>
<feature type="transmembrane region" description="Helical" evidence="1">
    <location>
        <begin position="222"/>
        <end position="243"/>
    </location>
</feature>
<feature type="transmembrane region" description="Helical" evidence="1">
    <location>
        <begin position="85"/>
        <end position="107"/>
    </location>
</feature>
<name>A0A1H6E0T7_9ACTN</name>
<dbReference type="PROSITE" id="PS51257">
    <property type="entry name" value="PROKAR_LIPOPROTEIN"/>
    <property type="match status" value="1"/>
</dbReference>
<feature type="transmembrane region" description="Helical" evidence="1">
    <location>
        <begin position="318"/>
        <end position="338"/>
    </location>
</feature>
<feature type="transmembrane region" description="Helical" evidence="1">
    <location>
        <begin position="54"/>
        <end position="73"/>
    </location>
</feature>
<feature type="transmembrane region" description="Helical" evidence="1">
    <location>
        <begin position="119"/>
        <end position="136"/>
    </location>
</feature>